<proteinExistence type="inferred from homology"/>
<keyword evidence="2" id="KW-0479">Metal-binding</keyword>
<gene>
    <name evidence="4" type="ORF">BE17_37915</name>
</gene>
<dbReference type="GO" id="GO:0046872">
    <property type="term" value="F:metal ion binding"/>
    <property type="evidence" value="ECO:0007669"/>
    <property type="project" value="UniProtKB-KW"/>
</dbReference>
<dbReference type="AlphaFoldDB" id="A0A150RYN6"/>
<dbReference type="GO" id="GO:0016787">
    <property type="term" value="F:hydrolase activity"/>
    <property type="evidence" value="ECO:0007669"/>
    <property type="project" value="UniProtKB-KW"/>
</dbReference>
<evidence type="ECO:0000313" key="4">
    <source>
        <dbReference type="EMBL" id="KYF85352.1"/>
    </source>
</evidence>
<feature type="domain" description="Fumarylacetoacetase-like C-terminal" evidence="3">
    <location>
        <begin position="109"/>
        <end position="287"/>
    </location>
</feature>
<dbReference type="SUPFAM" id="SSF56529">
    <property type="entry name" value="FAH"/>
    <property type="match status" value="1"/>
</dbReference>
<dbReference type="Pfam" id="PF01557">
    <property type="entry name" value="FAA_hydrolase"/>
    <property type="match status" value="1"/>
</dbReference>
<evidence type="ECO:0000256" key="1">
    <source>
        <dbReference type="ARBA" id="ARBA00010211"/>
    </source>
</evidence>
<reference evidence="4 5" key="1">
    <citation type="submission" date="2014-02" db="EMBL/GenBank/DDBJ databases">
        <title>The small core and large imbalanced accessory genome model reveals a collaborative survival strategy of Sorangium cellulosum strains in nature.</title>
        <authorList>
            <person name="Han K."/>
            <person name="Peng R."/>
            <person name="Blom J."/>
            <person name="Li Y.-Z."/>
        </authorList>
    </citation>
    <scope>NUCLEOTIDE SEQUENCE [LARGE SCALE GENOMIC DNA]</scope>
    <source>
        <strain evidence="4 5">So0011-07</strain>
    </source>
</reference>
<evidence type="ECO:0000259" key="3">
    <source>
        <dbReference type="Pfam" id="PF01557"/>
    </source>
</evidence>
<dbReference type="InterPro" id="IPR036663">
    <property type="entry name" value="Fumarylacetoacetase_C_sf"/>
</dbReference>
<dbReference type="PANTHER" id="PTHR42796:SF7">
    <property type="entry name" value="2-DEHYDRO-3-DEOXY-D-ARABINONATE DEHYDRATASE"/>
    <property type="match status" value="1"/>
</dbReference>
<evidence type="ECO:0000256" key="2">
    <source>
        <dbReference type="ARBA" id="ARBA00022723"/>
    </source>
</evidence>
<name>A0A150RYN6_SORCE</name>
<keyword evidence="4" id="KW-0378">Hydrolase</keyword>
<dbReference type="GO" id="GO:0044281">
    <property type="term" value="P:small molecule metabolic process"/>
    <property type="evidence" value="ECO:0007669"/>
    <property type="project" value="UniProtKB-ARBA"/>
</dbReference>
<dbReference type="InterPro" id="IPR051121">
    <property type="entry name" value="FAH"/>
</dbReference>
<dbReference type="Gene3D" id="3.90.850.10">
    <property type="entry name" value="Fumarylacetoacetase-like, C-terminal domain"/>
    <property type="match status" value="1"/>
</dbReference>
<sequence>MKLFRFAGGGGPRLGIEDEQGARHDLTAVSPEAFASVASWLALPDPLGAVRDARARVRVEAHPLPPDVPLLAPIDEQDVWAAGVTYERSRNARKEESAGGGDFYDRVYEAERPELFFKATPRLVVGPGAPVRIRRDSSWNVPEPELSLVVSAAGRIVGYTAGNDVSSRSIEGDNPLYLPQAKVYDGCCALGPAIALADEPGLDLRALSIQLTIRRKGEAVFAGETSTARMRRAPEELVAYLTRELSFPAGVVLMTGTGIVPPDSFTLEPGDLVEITIPGAGTLANPVSRG</sequence>
<dbReference type="InterPro" id="IPR011234">
    <property type="entry name" value="Fumarylacetoacetase-like_C"/>
</dbReference>
<comment type="caution">
    <text evidence="4">The sequence shown here is derived from an EMBL/GenBank/DDBJ whole genome shotgun (WGS) entry which is preliminary data.</text>
</comment>
<organism evidence="4 5">
    <name type="scientific">Sorangium cellulosum</name>
    <name type="common">Polyangium cellulosum</name>
    <dbReference type="NCBI Taxonomy" id="56"/>
    <lineage>
        <taxon>Bacteria</taxon>
        <taxon>Pseudomonadati</taxon>
        <taxon>Myxococcota</taxon>
        <taxon>Polyangia</taxon>
        <taxon>Polyangiales</taxon>
        <taxon>Polyangiaceae</taxon>
        <taxon>Sorangium</taxon>
    </lineage>
</organism>
<evidence type="ECO:0000313" key="5">
    <source>
        <dbReference type="Proteomes" id="UP000075635"/>
    </source>
</evidence>
<dbReference type="Proteomes" id="UP000075635">
    <property type="component" value="Unassembled WGS sequence"/>
</dbReference>
<protein>
    <submittedName>
        <fullName evidence="4">Fumarylacetoacetate hydrolase</fullName>
    </submittedName>
</protein>
<accession>A0A150RYN6</accession>
<dbReference type="EMBL" id="JEMB01001731">
    <property type="protein sequence ID" value="KYF85352.1"/>
    <property type="molecule type" value="Genomic_DNA"/>
</dbReference>
<dbReference type="PANTHER" id="PTHR42796">
    <property type="entry name" value="FUMARYLACETOACETATE HYDROLASE DOMAIN-CONTAINING PROTEIN 2A-RELATED"/>
    <property type="match status" value="1"/>
</dbReference>
<comment type="similarity">
    <text evidence="1">Belongs to the FAH family.</text>
</comment>